<dbReference type="GO" id="GO:0005737">
    <property type="term" value="C:cytoplasm"/>
    <property type="evidence" value="ECO:0007669"/>
    <property type="project" value="TreeGrafter"/>
</dbReference>
<feature type="site" description="Cleavage; by autolysis" evidence="3">
    <location>
        <begin position="147"/>
        <end position="148"/>
    </location>
</feature>
<dbReference type="InterPro" id="IPR000246">
    <property type="entry name" value="Peptidase_T2"/>
</dbReference>
<dbReference type="PANTHER" id="PTHR10188">
    <property type="entry name" value="L-ASPARAGINASE"/>
    <property type="match status" value="1"/>
</dbReference>
<evidence type="ECO:0000313" key="4">
    <source>
        <dbReference type="EMBL" id="KAK6178792.1"/>
    </source>
</evidence>
<dbReference type="GO" id="GO:0003948">
    <property type="term" value="F:N4-(beta-N-acetylglucosaminyl)-L-asparaginase activity"/>
    <property type="evidence" value="ECO:0007669"/>
    <property type="project" value="TreeGrafter"/>
</dbReference>
<reference evidence="4 5" key="1">
    <citation type="submission" date="2024-01" db="EMBL/GenBank/DDBJ databases">
        <title>The genome of the rayed Mediterranean limpet Patella caerulea (Linnaeus, 1758).</title>
        <authorList>
            <person name="Anh-Thu Weber A."/>
            <person name="Halstead-Nussloch G."/>
        </authorList>
    </citation>
    <scope>NUCLEOTIDE SEQUENCE [LARGE SCALE GENOMIC DNA]</scope>
    <source>
        <strain evidence="4">AATW-2023a</strain>
        <tissue evidence="4">Whole specimen</tissue>
    </source>
</reference>
<evidence type="ECO:0000313" key="5">
    <source>
        <dbReference type="Proteomes" id="UP001347796"/>
    </source>
</evidence>
<comment type="caution">
    <text evidence="4">The sequence shown here is derived from an EMBL/GenBank/DDBJ whole genome shotgun (WGS) entry which is preliminary data.</text>
</comment>
<gene>
    <name evidence="4" type="ORF">SNE40_011299</name>
</gene>
<accession>A0AAN8JJE9</accession>
<protein>
    <submittedName>
        <fullName evidence="4">Uncharacterized protein</fullName>
    </submittedName>
</protein>
<dbReference type="Gene3D" id="3.60.20.30">
    <property type="entry name" value="(Glycosyl)asparaginase"/>
    <property type="match status" value="1"/>
</dbReference>
<comment type="similarity">
    <text evidence="1">Belongs to the Ntn-hydrolase family.</text>
</comment>
<dbReference type="InterPro" id="IPR029055">
    <property type="entry name" value="Ntn_hydrolases_N"/>
</dbReference>
<dbReference type="EMBL" id="JAZGQO010000008">
    <property type="protein sequence ID" value="KAK6178792.1"/>
    <property type="molecule type" value="Genomic_DNA"/>
</dbReference>
<keyword evidence="5" id="KW-1185">Reference proteome</keyword>
<dbReference type="PANTHER" id="PTHR10188:SF16">
    <property type="entry name" value="N(4)-(BETA-N-ACETYLGLUCOSAMINYL)-L-ASPARAGINASE-LIKE"/>
    <property type="match status" value="1"/>
</dbReference>
<name>A0AAN8JJE9_PATCE</name>
<evidence type="ECO:0000256" key="3">
    <source>
        <dbReference type="PIRSR" id="PIRSR600246-3"/>
    </source>
</evidence>
<proteinExistence type="inferred from homology"/>
<feature type="active site" description="Nucleophile" evidence="2">
    <location>
        <position position="148"/>
    </location>
</feature>
<evidence type="ECO:0000256" key="1">
    <source>
        <dbReference type="ARBA" id="ARBA00010872"/>
    </source>
</evidence>
<dbReference type="SUPFAM" id="SSF56235">
    <property type="entry name" value="N-terminal nucleophile aminohydrolases (Ntn hydrolases)"/>
    <property type="match status" value="1"/>
</dbReference>
<sequence>MKCAVVGTWPFSIEAVQVASDLVKLNMDENDSKGCKSIDAVEKGINAIEGNVKYGEYFVGCGGVRNKQGYLELDAAIMNGKSLQFGAVTAIQGIQHPISVARRVMEASPHSMLTGPGAQKFAVKHGFLLDEELMEKKDVNPQLAGHDTLGLICSTKNDITVGVSTSGMGGKEEGRVGDSALPGSGLYTDIEGGAACCSGDGDMIMKHCPAFRVVHYMKQGNTVHEACDKVIHEISRRSQIKFDLVIIAVDKQGNIGAGSTISVWKDPNTKEEIHGFPYVVWVEGMLEPEIRIQK</sequence>
<dbReference type="Pfam" id="PF01112">
    <property type="entry name" value="Asparaginase_2"/>
    <property type="match status" value="2"/>
</dbReference>
<dbReference type="AlphaFoldDB" id="A0AAN8JJE9"/>
<dbReference type="Proteomes" id="UP001347796">
    <property type="component" value="Unassembled WGS sequence"/>
</dbReference>
<evidence type="ECO:0000256" key="2">
    <source>
        <dbReference type="PIRSR" id="PIRSR600246-1"/>
    </source>
</evidence>
<organism evidence="4 5">
    <name type="scientific">Patella caerulea</name>
    <name type="common">Rayed Mediterranean limpet</name>
    <dbReference type="NCBI Taxonomy" id="87958"/>
    <lineage>
        <taxon>Eukaryota</taxon>
        <taxon>Metazoa</taxon>
        <taxon>Spiralia</taxon>
        <taxon>Lophotrochozoa</taxon>
        <taxon>Mollusca</taxon>
        <taxon>Gastropoda</taxon>
        <taxon>Patellogastropoda</taxon>
        <taxon>Patelloidea</taxon>
        <taxon>Patellidae</taxon>
        <taxon>Patella</taxon>
    </lineage>
</organism>